<comment type="caution">
    <text evidence="2">The sequence shown here is derived from an EMBL/GenBank/DDBJ whole genome shotgun (WGS) entry which is preliminary data.</text>
</comment>
<dbReference type="Proteomes" id="UP000294881">
    <property type="component" value="Unassembled WGS sequence"/>
</dbReference>
<dbReference type="InterPro" id="IPR007922">
    <property type="entry name" value="DciA-like"/>
</dbReference>
<evidence type="ECO:0000256" key="1">
    <source>
        <dbReference type="SAM" id="MobiDB-lite"/>
    </source>
</evidence>
<accession>A0A4V2RXX6</accession>
<proteinExistence type="predicted"/>
<dbReference type="EMBL" id="SLWL01000001">
    <property type="protein sequence ID" value="TCO16168.1"/>
    <property type="molecule type" value="Genomic_DNA"/>
</dbReference>
<reference evidence="2 3" key="1">
    <citation type="submission" date="2019-03" db="EMBL/GenBank/DDBJ databases">
        <title>Genomic Encyclopedia of Type Strains, Phase IV (KMG-IV): sequencing the most valuable type-strain genomes for metagenomic binning, comparative biology and taxonomic classification.</title>
        <authorList>
            <person name="Goeker M."/>
        </authorList>
    </citation>
    <scope>NUCLEOTIDE SEQUENCE [LARGE SCALE GENOMIC DNA]</scope>
    <source>
        <strain evidence="2 3">DSM 22958</strain>
    </source>
</reference>
<feature type="region of interest" description="Disordered" evidence="1">
    <location>
        <begin position="115"/>
        <end position="141"/>
    </location>
</feature>
<protein>
    <submittedName>
        <fullName evidence="2">Uncharacterized protein</fullName>
    </submittedName>
</protein>
<dbReference type="OrthoDB" id="7160947at2"/>
<name>A0A4V2RXX6_9HYPH</name>
<sequence length="166" mass="18000">MKPPARPSRPVPLADLLDRCLDKALASQGFAASDILLAWEDIVGPRLAQYARPLRINWPRQPRHGDAPKTPATLEVLASSAFALELQHTAPVIIDRINAHFGWRCIGKILIRQGSPPRPAAPTPVPAIDPQARRQAESLTARVEDERLRGALTRLGAAVLSRPAAG</sequence>
<dbReference type="PIRSF" id="PIRSF032064">
    <property type="entry name" value="UCP032064"/>
    <property type="match status" value="1"/>
</dbReference>
<evidence type="ECO:0000313" key="3">
    <source>
        <dbReference type="Proteomes" id="UP000294881"/>
    </source>
</evidence>
<dbReference type="AlphaFoldDB" id="A0A4V2RXX6"/>
<gene>
    <name evidence="2" type="ORF">EV666_101421</name>
</gene>
<dbReference type="PANTHER" id="PTHR36456:SF1">
    <property type="entry name" value="UPF0232 PROTEIN SCO3875"/>
    <property type="match status" value="1"/>
</dbReference>
<dbReference type="PANTHER" id="PTHR36456">
    <property type="entry name" value="UPF0232 PROTEIN SCO3875"/>
    <property type="match status" value="1"/>
</dbReference>
<organism evidence="2 3">
    <name type="scientific">Camelimonas lactis</name>
    <dbReference type="NCBI Taxonomy" id="659006"/>
    <lineage>
        <taxon>Bacteria</taxon>
        <taxon>Pseudomonadati</taxon>
        <taxon>Pseudomonadota</taxon>
        <taxon>Alphaproteobacteria</taxon>
        <taxon>Hyphomicrobiales</taxon>
        <taxon>Chelatococcaceae</taxon>
        <taxon>Camelimonas</taxon>
    </lineage>
</organism>
<keyword evidence="3" id="KW-1185">Reference proteome</keyword>
<dbReference type="Pfam" id="PF05258">
    <property type="entry name" value="DciA"/>
    <property type="match status" value="1"/>
</dbReference>
<dbReference type="InterPro" id="IPR010593">
    <property type="entry name" value="DUF1159"/>
</dbReference>
<dbReference type="RefSeq" id="WP_132002219.1">
    <property type="nucleotide sequence ID" value="NZ_JBHUNN010000002.1"/>
</dbReference>
<feature type="compositionally biased region" description="Pro residues" evidence="1">
    <location>
        <begin position="116"/>
        <end position="127"/>
    </location>
</feature>
<evidence type="ECO:0000313" key="2">
    <source>
        <dbReference type="EMBL" id="TCO16168.1"/>
    </source>
</evidence>
<feature type="compositionally biased region" description="Basic and acidic residues" evidence="1">
    <location>
        <begin position="131"/>
        <end position="141"/>
    </location>
</feature>